<feature type="transmembrane region" description="Helical" evidence="2">
    <location>
        <begin position="128"/>
        <end position="145"/>
    </location>
</feature>
<evidence type="ECO:0000256" key="2">
    <source>
        <dbReference type="SAM" id="Phobius"/>
    </source>
</evidence>
<organism evidence="3 4">
    <name type="scientific">Orchesella dallaii</name>
    <dbReference type="NCBI Taxonomy" id="48710"/>
    <lineage>
        <taxon>Eukaryota</taxon>
        <taxon>Metazoa</taxon>
        <taxon>Ecdysozoa</taxon>
        <taxon>Arthropoda</taxon>
        <taxon>Hexapoda</taxon>
        <taxon>Collembola</taxon>
        <taxon>Entomobryomorpha</taxon>
        <taxon>Entomobryoidea</taxon>
        <taxon>Orchesellidae</taxon>
        <taxon>Orchesellinae</taxon>
        <taxon>Orchesella</taxon>
    </lineage>
</organism>
<evidence type="ECO:0000313" key="3">
    <source>
        <dbReference type="EMBL" id="CAL8136570.1"/>
    </source>
</evidence>
<proteinExistence type="predicted"/>
<feature type="transmembrane region" description="Helical" evidence="2">
    <location>
        <begin position="267"/>
        <end position="284"/>
    </location>
</feature>
<feature type="transmembrane region" description="Helical" evidence="2">
    <location>
        <begin position="20"/>
        <end position="43"/>
    </location>
</feature>
<accession>A0ABP1RV13</accession>
<reference evidence="3 4" key="1">
    <citation type="submission" date="2024-08" db="EMBL/GenBank/DDBJ databases">
        <authorList>
            <person name="Cucini C."/>
            <person name="Frati F."/>
        </authorList>
    </citation>
    <scope>NUCLEOTIDE SEQUENCE [LARGE SCALE GENOMIC DNA]</scope>
</reference>
<feature type="compositionally biased region" description="Low complexity" evidence="1">
    <location>
        <begin position="297"/>
        <end position="308"/>
    </location>
</feature>
<comment type="caution">
    <text evidence="3">The sequence shown here is derived from an EMBL/GenBank/DDBJ whole genome shotgun (WGS) entry which is preliminary data.</text>
</comment>
<feature type="transmembrane region" description="Helical" evidence="2">
    <location>
        <begin position="187"/>
        <end position="206"/>
    </location>
</feature>
<keyword evidence="2" id="KW-0812">Transmembrane</keyword>
<evidence type="ECO:0000256" key="1">
    <source>
        <dbReference type="SAM" id="MobiDB-lite"/>
    </source>
</evidence>
<feature type="transmembrane region" description="Helical" evidence="2">
    <location>
        <begin position="227"/>
        <end position="247"/>
    </location>
</feature>
<gene>
    <name evidence="3" type="ORF">ODALV1_LOCUS26507</name>
</gene>
<keyword evidence="4" id="KW-1185">Reference proteome</keyword>
<protein>
    <submittedName>
        <fullName evidence="3">Uncharacterized protein</fullName>
    </submittedName>
</protein>
<feature type="region of interest" description="Disordered" evidence="1">
    <location>
        <begin position="290"/>
        <end position="316"/>
    </location>
</feature>
<feature type="transmembrane region" description="Helical" evidence="2">
    <location>
        <begin position="49"/>
        <end position="72"/>
    </location>
</feature>
<keyword evidence="2" id="KW-0472">Membrane</keyword>
<dbReference type="Proteomes" id="UP001642540">
    <property type="component" value="Unassembled WGS sequence"/>
</dbReference>
<sequence length="316" mass="36220">MATLKEKLREHYKFLLQYFLRVITIFTQLGCGIWATTLTAFYNEEQVNVWAYVIFTIYLAFTLWLLFDLALLTRMSYIRIFLQSEQITDNFPTIFNGSYWFSFVVTGCFITLLSWYNNNVLLSRTSMNFPYAFFAPTWLGLRLFWQSPFWLIPAGLFIPWIDLGIGFAITVWAAFTNESQSQGATHVWFGYGIFGAQCVFSVWLIFTHIKVIRSGLKNESSVRKISIHPVVIWGAIGTTISFCLVAFHNVVLLGNENTLRNEVFRNAYFLFIIEQVVLPIFALVPKDPEKVNEENENPNANANANANAPAPPPVPV</sequence>
<name>A0ABP1RV13_9HEXA</name>
<keyword evidence="2" id="KW-1133">Transmembrane helix</keyword>
<feature type="transmembrane region" description="Helical" evidence="2">
    <location>
        <begin position="93"/>
        <end position="116"/>
    </location>
</feature>
<evidence type="ECO:0000313" key="4">
    <source>
        <dbReference type="Proteomes" id="UP001642540"/>
    </source>
</evidence>
<dbReference type="EMBL" id="CAXLJM020000111">
    <property type="protein sequence ID" value="CAL8136570.1"/>
    <property type="molecule type" value="Genomic_DNA"/>
</dbReference>
<feature type="transmembrane region" description="Helical" evidence="2">
    <location>
        <begin position="157"/>
        <end position="175"/>
    </location>
</feature>